<evidence type="ECO:0000313" key="9">
    <source>
        <dbReference type="Proteomes" id="UP001500432"/>
    </source>
</evidence>
<sequence length="282" mass="28974">MCGATASWLPGGRTPRRRLLSDHPRLPARDAPGSVNPLTGLALAAAALVLCFAVAHWAVWAGTMVLAAAASARAGTLGRVAVAAGVVVAPFALWALVIHGFFFPEGRTVLLAAGPLRVTAEGLAYAGSFVLRTAAAVVVMLAFSLWVDVAVLRAALVRRRVPPQLGYVLAASLGLAGVVGDRLRRIREAQEARGLVVGAGPWSRLVAARLQIVPLVLGLLDEAGERAMALDARGQTLPGPRTSYVDEPDSAAQRALRWALLLTAATVAVGTVVAAVAGTAGG</sequence>
<dbReference type="PANTHER" id="PTHR34857">
    <property type="entry name" value="SLL0384 PROTEIN"/>
    <property type="match status" value="1"/>
</dbReference>
<proteinExistence type="predicted"/>
<gene>
    <name evidence="8" type="ORF">GCM10009849_03240</name>
</gene>
<keyword evidence="2" id="KW-1003">Cell membrane</keyword>
<keyword evidence="4 7" id="KW-1133">Transmembrane helix</keyword>
<comment type="caution">
    <text evidence="8">The sequence shown here is derived from an EMBL/GenBank/DDBJ whole genome shotgun (WGS) entry which is preliminary data.</text>
</comment>
<dbReference type="Proteomes" id="UP001500432">
    <property type="component" value="Unassembled WGS sequence"/>
</dbReference>
<dbReference type="InterPro" id="IPR051611">
    <property type="entry name" value="ECF_transporter_component"/>
</dbReference>
<feature type="transmembrane region" description="Helical" evidence="7">
    <location>
        <begin position="258"/>
        <end position="280"/>
    </location>
</feature>
<keyword evidence="5 7" id="KW-0472">Membrane</keyword>
<protein>
    <recommendedName>
        <fullName evidence="10">Energy-coupling factor transporter transmembrane protein EcfT</fullName>
    </recommendedName>
</protein>
<evidence type="ECO:0000256" key="2">
    <source>
        <dbReference type="ARBA" id="ARBA00022475"/>
    </source>
</evidence>
<evidence type="ECO:0000313" key="8">
    <source>
        <dbReference type="EMBL" id="GAA2196786.1"/>
    </source>
</evidence>
<evidence type="ECO:0000256" key="6">
    <source>
        <dbReference type="SAM" id="MobiDB-lite"/>
    </source>
</evidence>
<feature type="transmembrane region" description="Helical" evidence="7">
    <location>
        <begin position="80"/>
        <end position="103"/>
    </location>
</feature>
<keyword evidence="9" id="KW-1185">Reference proteome</keyword>
<feature type="transmembrane region" description="Helical" evidence="7">
    <location>
        <begin position="123"/>
        <end position="151"/>
    </location>
</feature>
<reference evidence="8 9" key="1">
    <citation type="journal article" date="2019" name="Int. J. Syst. Evol. Microbiol.">
        <title>The Global Catalogue of Microorganisms (GCM) 10K type strain sequencing project: providing services to taxonomists for standard genome sequencing and annotation.</title>
        <authorList>
            <consortium name="The Broad Institute Genomics Platform"/>
            <consortium name="The Broad Institute Genome Sequencing Center for Infectious Disease"/>
            <person name="Wu L."/>
            <person name="Ma J."/>
        </authorList>
    </citation>
    <scope>NUCLEOTIDE SEQUENCE [LARGE SCALE GENOMIC DNA]</scope>
    <source>
        <strain evidence="8 9">JCM 16034</strain>
    </source>
</reference>
<name>A0ABN3BJ48_9MICC</name>
<comment type="subcellular location">
    <subcellularLocation>
        <location evidence="1">Membrane</location>
        <topology evidence="1">Multi-pass membrane protein</topology>
    </subcellularLocation>
</comment>
<evidence type="ECO:0000256" key="3">
    <source>
        <dbReference type="ARBA" id="ARBA00022692"/>
    </source>
</evidence>
<dbReference type="CDD" id="cd16914">
    <property type="entry name" value="EcfT"/>
    <property type="match status" value="1"/>
</dbReference>
<organism evidence="8 9">
    <name type="scientific">Sinomonas flava</name>
    <dbReference type="NCBI Taxonomy" id="496857"/>
    <lineage>
        <taxon>Bacteria</taxon>
        <taxon>Bacillati</taxon>
        <taxon>Actinomycetota</taxon>
        <taxon>Actinomycetes</taxon>
        <taxon>Micrococcales</taxon>
        <taxon>Micrococcaceae</taxon>
        <taxon>Sinomonas</taxon>
    </lineage>
</organism>
<keyword evidence="3 7" id="KW-0812">Transmembrane</keyword>
<evidence type="ECO:0000256" key="1">
    <source>
        <dbReference type="ARBA" id="ARBA00004141"/>
    </source>
</evidence>
<evidence type="ECO:0008006" key="10">
    <source>
        <dbReference type="Google" id="ProtNLM"/>
    </source>
</evidence>
<evidence type="ECO:0000256" key="5">
    <source>
        <dbReference type="ARBA" id="ARBA00023136"/>
    </source>
</evidence>
<evidence type="ECO:0000256" key="7">
    <source>
        <dbReference type="SAM" id="Phobius"/>
    </source>
</evidence>
<feature type="transmembrane region" description="Helical" evidence="7">
    <location>
        <begin position="41"/>
        <end position="68"/>
    </location>
</feature>
<feature type="region of interest" description="Disordered" evidence="6">
    <location>
        <begin position="1"/>
        <end position="23"/>
    </location>
</feature>
<dbReference type="InterPro" id="IPR003339">
    <property type="entry name" value="ABC/ECF_trnsptr_transmembrane"/>
</dbReference>
<dbReference type="EMBL" id="BAAAQW010000002">
    <property type="protein sequence ID" value="GAA2196786.1"/>
    <property type="molecule type" value="Genomic_DNA"/>
</dbReference>
<evidence type="ECO:0000256" key="4">
    <source>
        <dbReference type="ARBA" id="ARBA00022989"/>
    </source>
</evidence>
<accession>A0ABN3BJ48</accession>
<dbReference type="PANTHER" id="PTHR34857:SF2">
    <property type="entry name" value="SLL0384 PROTEIN"/>
    <property type="match status" value="1"/>
</dbReference>
<dbReference type="Pfam" id="PF02361">
    <property type="entry name" value="CbiQ"/>
    <property type="match status" value="1"/>
</dbReference>